<feature type="region of interest" description="Disordered" evidence="1">
    <location>
        <begin position="1"/>
        <end position="120"/>
    </location>
</feature>
<sequence length="120" mass="12632">MQQKKKFLLPGEGESTEDEEDEVVEEERGRVFQKGKRVKKTKSPISISNAEPSQATPETTPKATSKATQEELPEGSTASAGHLAEPPEGSTASAGHLATHNEPQKGSSTASAGHLATHDA</sequence>
<dbReference type="EMBL" id="QKWP01000070">
    <property type="protein sequence ID" value="RIB28299.1"/>
    <property type="molecule type" value="Genomic_DNA"/>
</dbReference>
<keyword evidence="3" id="KW-1185">Reference proteome</keyword>
<accession>A0A397W4R5</accession>
<organism evidence="2 3">
    <name type="scientific">Gigaspora rosea</name>
    <dbReference type="NCBI Taxonomy" id="44941"/>
    <lineage>
        <taxon>Eukaryota</taxon>
        <taxon>Fungi</taxon>
        <taxon>Fungi incertae sedis</taxon>
        <taxon>Mucoromycota</taxon>
        <taxon>Glomeromycotina</taxon>
        <taxon>Glomeromycetes</taxon>
        <taxon>Diversisporales</taxon>
        <taxon>Gigasporaceae</taxon>
        <taxon>Gigaspora</taxon>
    </lineage>
</organism>
<evidence type="ECO:0000313" key="3">
    <source>
        <dbReference type="Proteomes" id="UP000266673"/>
    </source>
</evidence>
<evidence type="ECO:0000256" key="1">
    <source>
        <dbReference type="SAM" id="MobiDB-lite"/>
    </source>
</evidence>
<dbReference type="Proteomes" id="UP000266673">
    <property type="component" value="Unassembled WGS sequence"/>
</dbReference>
<gene>
    <name evidence="2" type="ORF">C2G38_2158291</name>
</gene>
<feature type="compositionally biased region" description="Basic residues" evidence="1">
    <location>
        <begin position="31"/>
        <end position="42"/>
    </location>
</feature>
<proteinExistence type="predicted"/>
<reference evidence="2 3" key="1">
    <citation type="submission" date="2018-06" db="EMBL/GenBank/DDBJ databases">
        <title>Comparative genomics reveals the genomic features of Rhizophagus irregularis, R. cerebriforme, R. diaphanum and Gigaspora rosea, and their symbiotic lifestyle signature.</title>
        <authorList>
            <person name="Morin E."/>
            <person name="San Clemente H."/>
            <person name="Chen E.C.H."/>
            <person name="De La Providencia I."/>
            <person name="Hainaut M."/>
            <person name="Kuo A."/>
            <person name="Kohler A."/>
            <person name="Murat C."/>
            <person name="Tang N."/>
            <person name="Roy S."/>
            <person name="Loubradou J."/>
            <person name="Henrissat B."/>
            <person name="Grigoriev I.V."/>
            <person name="Corradi N."/>
            <person name="Roux C."/>
            <person name="Martin F.M."/>
        </authorList>
    </citation>
    <scope>NUCLEOTIDE SEQUENCE [LARGE SCALE GENOMIC DNA]</scope>
    <source>
        <strain evidence="2 3">DAOM 194757</strain>
    </source>
</reference>
<feature type="compositionally biased region" description="Acidic residues" evidence="1">
    <location>
        <begin position="14"/>
        <end position="25"/>
    </location>
</feature>
<name>A0A397W4R5_9GLOM</name>
<feature type="compositionally biased region" description="Polar residues" evidence="1">
    <location>
        <begin position="43"/>
        <end position="67"/>
    </location>
</feature>
<dbReference type="AlphaFoldDB" id="A0A397W4R5"/>
<protein>
    <submittedName>
        <fullName evidence="2">Uncharacterized protein</fullName>
    </submittedName>
</protein>
<evidence type="ECO:0000313" key="2">
    <source>
        <dbReference type="EMBL" id="RIB28299.1"/>
    </source>
</evidence>
<comment type="caution">
    <text evidence="2">The sequence shown here is derived from an EMBL/GenBank/DDBJ whole genome shotgun (WGS) entry which is preliminary data.</text>
</comment>